<evidence type="ECO:0000313" key="2">
    <source>
        <dbReference type="Proteomes" id="UP000569951"/>
    </source>
</evidence>
<protein>
    <submittedName>
        <fullName evidence="1">Uncharacterized protein</fullName>
    </submittedName>
</protein>
<dbReference type="Proteomes" id="UP000569951">
    <property type="component" value="Unassembled WGS sequence"/>
</dbReference>
<dbReference type="EMBL" id="JACHHG010000001">
    <property type="protein sequence ID" value="MBB6096967.1"/>
    <property type="molecule type" value="Genomic_DNA"/>
</dbReference>
<reference evidence="1 2" key="1">
    <citation type="submission" date="2020-08" db="EMBL/GenBank/DDBJ databases">
        <title>Genomic Encyclopedia of Type Strains, Phase IV (KMG-IV): sequencing the most valuable type-strain genomes for metagenomic binning, comparative biology and taxonomic classification.</title>
        <authorList>
            <person name="Goeker M."/>
        </authorList>
    </citation>
    <scope>NUCLEOTIDE SEQUENCE [LARGE SCALE GENOMIC DNA]</scope>
    <source>
        <strain evidence="1 2">DSM 21458</strain>
    </source>
</reference>
<dbReference type="RefSeq" id="WP_183983906.1">
    <property type="nucleotide sequence ID" value="NZ_JACHHG010000001.1"/>
</dbReference>
<accession>A0A841HUD9</accession>
<comment type="caution">
    <text evidence="1">The sequence shown here is derived from an EMBL/GenBank/DDBJ whole genome shotgun (WGS) entry which is preliminary data.</text>
</comment>
<gene>
    <name evidence="1" type="ORF">HNR42_000379</name>
</gene>
<sequence>MTYRDQLLSIAATSYISSGGFQILVELLRQKGILNEEDFSRIYHENKRREQEVLQIFQEAGVGLGTEDGNGGQVRKD</sequence>
<organism evidence="1 2">
    <name type="scientific">Deinobacterium chartae</name>
    <dbReference type="NCBI Taxonomy" id="521158"/>
    <lineage>
        <taxon>Bacteria</taxon>
        <taxon>Thermotogati</taxon>
        <taxon>Deinococcota</taxon>
        <taxon>Deinococci</taxon>
        <taxon>Deinococcales</taxon>
        <taxon>Deinococcaceae</taxon>
        <taxon>Deinobacterium</taxon>
    </lineage>
</organism>
<proteinExistence type="predicted"/>
<dbReference type="AlphaFoldDB" id="A0A841HUD9"/>
<name>A0A841HUD9_9DEIO</name>
<evidence type="ECO:0000313" key="1">
    <source>
        <dbReference type="EMBL" id="MBB6096967.1"/>
    </source>
</evidence>
<keyword evidence="2" id="KW-1185">Reference proteome</keyword>